<evidence type="ECO:0000256" key="1">
    <source>
        <dbReference type="SAM" id="MobiDB-lite"/>
    </source>
</evidence>
<feature type="compositionally biased region" description="Acidic residues" evidence="1">
    <location>
        <begin position="25"/>
        <end position="46"/>
    </location>
</feature>
<sequence>MTPENTIGFQYEITREEATESGDGAGDDGSGDDAAGDDTTDTETDA</sequence>
<dbReference type="Proteomes" id="UP000198531">
    <property type="component" value="Unassembled WGS sequence"/>
</dbReference>
<dbReference type="RefSeq" id="WP_245778406.1">
    <property type="nucleotide sequence ID" value="NZ_FOYT01000001.1"/>
</dbReference>
<dbReference type="EMBL" id="FOYT01000001">
    <property type="protein sequence ID" value="SFR34010.1"/>
    <property type="molecule type" value="Genomic_DNA"/>
</dbReference>
<gene>
    <name evidence="2" type="ORF">SAMN04487947_0095</name>
</gene>
<dbReference type="AlphaFoldDB" id="A0A1I6FVQ4"/>
<organism evidence="2 3">
    <name type="scientific">Halogeometricum rufum</name>
    <dbReference type="NCBI Taxonomy" id="553469"/>
    <lineage>
        <taxon>Archaea</taxon>
        <taxon>Methanobacteriati</taxon>
        <taxon>Methanobacteriota</taxon>
        <taxon>Stenosarchaea group</taxon>
        <taxon>Halobacteria</taxon>
        <taxon>Halobacteriales</taxon>
        <taxon>Haloferacaceae</taxon>
        <taxon>Halogeometricum</taxon>
    </lineage>
</organism>
<keyword evidence="3" id="KW-1185">Reference proteome</keyword>
<evidence type="ECO:0000313" key="3">
    <source>
        <dbReference type="Proteomes" id="UP000198531"/>
    </source>
</evidence>
<accession>A0A1I6FVQ4</accession>
<feature type="region of interest" description="Disordered" evidence="1">
    <location>
        <begin position="14"/>
        <end position="46"/>
    </location>
</feature>
<name>A0A1I6FVQ4_9EURY</name>
<protein>
    <submittedName>
        <fullName evidence="2">Uncharacterized protein</fullName>
    </submittedName>
</protein>
<reference evidence="3" key="1">
    <citation type="submission" date="2016-10" db="EMBL/GenBank/DDBJ databases">
        <authorList>
            <person name="Varghese N."/>
            <person name="Submissions S."/>
        </authorList>
    </citation>
    <scope>NUCLEOTIDE SEQUENCE [LARGE SCALE GENOMIC DNA]</scope>
    <source>
        <strain evidence="3">CGMCC 1.7736</strain>
    </source>
</reference>
<evidence type="ECO:0000313" key="2">
    <source>
        <dbReference type="EMBL" id="SFR34010.1"/>
    </source>
</evidence>
<proteinExistence type="predicted"/>